<feature type="domain" description="TonB-dependent receptor-like beta-barrel" evidence="15">
    <location>
        <begin position="291"/>
        <end position="787"/>
    </location>
</feature>
<keyword evidence="6 14" id="KW-0732">Signal</keyword>
<keyword evidence="5 12" id="KW-0812">Transmembrane</keyword>
<proteinExistence type="inferred from homology"/>
<comment type="similarity">
    <text evidence="12 13">Belongs to the TonB-dependent receptor family.</text>
</comment>
<evidence type="ECO:0000313" key="17">
    <source>
        <dbReference type="EMBL" id="WIX07483.1"/>
    </source>
</evidence>
<dbReference type="RefSeq" id="WP_241442234.1">
    <property type="nucleotide sequence ID" value="NZ_CP127225.1"/>
</dbReference>
<keyword evidence="17" id="KW-0675">Receptor</keyword>
<dbReference type="AlphaFoldDB" id="A0AAJ6KMA1"/>
<dbReference type="Pfam" id="PF00593">
    <property type="entry name" value="TonB_dep_Rec_b-barrel"/>
    <property type="match status" value="1"/>
</dbReference>
<evidence type="ECO:0000256" key="11">
    <source>
        <dbReference type="ARBA" id="ARBA00023237"/>
    </source>
</evidence>
<evidence type="ECO:0000256" key="8">
    <source>
        <dbReference type="ARBA" id="ARBA00023065"/>
    </source>
</evidence>
<keyword evidence="4" id="KW-0410">Iron transport</keyword>
<keyword evidence="8" id="KW-0406">Ion transport</keyword>
<keyword evidence="7" id="KW-0408">Iron</keyword>
<feature type="chain" id="PRO_5042587727" evidence="14">
    <location>
        <begin position="27"/>
        <end position="830"/>
    </location>
</feature>
<dbReference type="InterPro" id="IPR036942">
    <property type="entry name" value="Beta-barrel_TonB_sf"/>
</dbReference>
<evidence type="ECO:0000256" key="7">
    <source>
        <dbReference type="ARBA" id="ARBA00023004"/>
    </source>
</evidence>
<feature type="domain" description="TonB-dependent receptor plug" evidence="16">
    <location>
        <begin position="54"/>
        <end position="165"/>
    </location>
</feature>
<dbReference type="PANTHER" id="PTHR32552">
    <property type="entry name" value="FERRICHROME IRON RECEPTOR-RELATED"/>
    <property type="match status" value="1"/>
</dbReference>
<dbReference type="EMBL" id="CP127225">
    <property type="protein sequence ID" value="WIX07483.1"/>
    <property type="molecule type" value="Genomic_DNA"/>
</dbReference>
<name>A0AAJ6KMA1_9XANT</name>
<keyword evidence="9 13" id="KW-0798">TonB box</keyword>
<dbReference type="GO" id="GO:0009279">
    <property type="term" value="C:cell outer membrane"/>
    <property type="evidence" value="ECO:0007669"/>
    <property type="project" value="UniProtKB-SubCell"/>
</dbReference>
<evidence type="ECO:0000313" key="18">
    <source>
        <dbReference type="Proteomes" id="UP001228059"/>
    </source>
</evidence>
<evidence type="ECO:0000256" key="3">
    <source>
        <dbReference type="ARBA" id="ARBA00022452"/>
    </source>
</evidence>
<accession>A0AAJ6KMA1</accession>
<evidence type="ECO:0000256" key="9">
    <source>
        <dbReference type="ARBA" id="ARBA00023077"/>
    </source>
</evidence>
<keyword evidence="10 12" id="KW-0472">Membrane</keyword>
<comment type="subcellular location">
    <subcellularLocation>
        <location evidence="1 12">Cell outer membrane</location>
        <topology evidence="1 12">Multi-pass membrane protein</topology>
    </subcellularLocation>
</comment>
<evidence type="ECO:0000256" key="13">
    <source>
        <dbReference type="RuleBase" id="RU003357"/>
    </source>
</evidence>
<dbReference type="PANTHER" id="PTHR32552:SF89">
    <property type="entry name" value="CATECHOLATE SIDEROPHORE RECEPTOR FIU"/>
    <property type="match status" value="1"/>
</dbReference>
<feature type="signal peptide" evidence="14">
    <location>
        <begin position="1"/>
        <end position="26"/>
    </location>
</feature>
<dbReference type="InterPro" id="IPR039426">
    <property type="entry name" value="TonB-dep_rcpt-like"/>
</dbReference>
<evidence type="ECO:0000256" key="2">
    <source>
        <dbReference type="ARBA" id="ARBA00022448"/>
    </source>
</evidence>
<dbReference type="SUPFAM" id="SSF56935">
    <property type="entry name" value="Porins"/>
    <property type="match status" value="1"/>
</dbReference>
<dbReference type="Gene3D" id="2.170.130.10">
    <property type="entry name" value="TonB-dependent receptor, plug domain"/>
    <property type="match status" value="1"/>
</dbReference>
<dbReference type="Gene3D" id="2.40.170.20">
    <property type="entry name" value="TonB-dependent receptor, beta-barrel domain"/>
    <property type="match status" value="1"/>
</dbReference>
<dbReference type="InterPro" id="IPR037066">
    <property type="entry name" value="Plug_dom_sf"/>
</dbReference>
<dbReference type="InterPro" id="IPR012910">
    <property type="entry name" value="Plug_dom"/>
</dbReference>
<dbReference type="GO" id="GO:0015344">
    <property type="term" value="F:siderophore uptake transmembrane transporter activity"/>
    <property type="evidence" value="ECO:0007669"/>
    <property type="project" value="TreeGrafter"/>
</dbReference>
<evidence type="ECO:0000259" key="16">
    <source>
        <dbReference type="Pfam" id="PF07715"/>
    </source>
</evidence>
<gene>
    <name evidence="17" type="ORF">QN060_05215</name>
</gene>
<evidence type="ECO:0000256" key="12">
    <source>
        <dbReference type="PROSITE-ProRule" id="PRU01360"/>
    </source>
</evidence>
<dbReference type="Proteomes" id="UP001228059">
    <property type="component" value="Chromosome"/>
</dbReference>
<organism evidence="17 18">
    <name type="scientific">Xanthomonas oryzae pv. leersiae</name>
    <dbReference type="NCBI Taxonomy" id="3112258"/>
    <lineage>
        <taxon>Bacteria</taxon>
        <taxon>Pseudomonadati</taxon>
        <taxon>Pseudomonadota</taxon>
        <taxon>Gammaproteobacteria</taxon>
        <taxon>Lysobacterales</taxon>
        <taxon>Lysobacteraceae</taxon>
        <taxon>Xanthomonas</taxon>
    </lineage>
</organism>
<dbReference type="PROSITE" id="PS52016">
    <property type="entry name" value="TONB_DEPENDENT_REC_3"/>
    <property type="match status" value="1"/>
</dbReference>
<reference evidence="17 18" key="1">
    <citation type="submission" date="2023-05" db="EMBL/GenBank/DDBJ databases">
        <title>Complete Genome Resource of Xanthomonas oryzae pv. leersiae Strain YNJC Isolated From Plateau Japonica Rice in Southwest China.</title>
        <authorList>
            <person name="Aa X."/>
            <person name="Mei L."/>
            <person name="Liu P."/>
            <person name="Yang Y."/>
            <person name="Tang C."/>
            <person name="Zhang F."/>
            <person name="Dong C."/>
            <person name="Wang B."/>
            <person name="Chen X."/>
            <person name="Dai L."/>
        </authorList>
    </citation>
    <scope>NUCLEOTIDE SEQUENCE [LARGE SCALE GENOMIC DNA]</scope>
    <source>
        <strain evidence="17 18">YNJC</strain>
    </source>
</reference>
<evidence type="ECO:0000256" key="4">
    <source>
        <dbReference type="ARBA" id="ARBA00022496"/>
    </source>
</evidence>
<protein>
    <submittedName>
        <fullName evidence="17">TonB-dependent receptor plug domain-containing protein</fullName>
    </submittedName>
</protein>
<evidence type="ECO:0000256" key="1">
    <source>
        <dbReference type="ARBA" id="ARBA00004571"/>
    </source>
</evidence>
<sequence>MSRSVPPLTTLTLALAAIVGAPHAAAQDVPIADRQATDLDAVVVTGTPKGRARKDAPFAISVLSEQTLQRSAPTSSVDMLRAVPGISAEPSGGQGGGQNLYVRGLPAGGWFYMQYQEDGMTLFDEPQESFLNIDTLFSLDMMTERLEVVRGGTSPLFATNAPGGTVNAITRHGTATPEGALRLTNGSNGQWREDAYSAGPLSDNVLYSIGGFHRSDDGLRRTGFTADRGGQLRGTLTFLLGDAVLDVDAKLLNDRTAFYNPIPLSDPRAPNRSLADLIDPLDGTLLSDDFRHTSIPTYVGDRPERRTLDLADGIHNDVKQLGTHLEWELGNGITLDNRMRFVDAQVDYTALFSGSAPADAASYLATQSARARSGFGARVARTGYVVSADGSLYDPAGSDGLVLESGLWNARTHLRTLSDDLRLSKAFDATAAGQHALTAGVNVQHFEYAQDRLQSTVLTSLRNNPQRLDVLAYDASGNVVGSVTQNGFVRYGNGVTRGFANGSYLSPYLWDSVKFGRFGLDAGVRYTRYSATGGVYANSTRNLGDATTLADDNVGGLTGAFSARDDRRHALQWTIGSDLALTADLQAFARYTASERLPRLQNVSQTQNAPVTAIDQGEFGLRGKLGESFSFSSVAFWSRFNDLSISAIVLDDTGAVQNLALVGKTQTLGLESEFAWRPTDMFGMTSSMTLQDPQTRGLSNAGTGTAVAGLNGKQISRIPTYIVSLSPTLYFDLVGKPTELTATAYRIGQRYVDYTNATALPAYTSYDIGMSSYLSQRLELQLHVANVSNSVGLTEGNARVDTLSGQGTSEAIYARPIFGRNYTASLTWRW</sequence>
<evidence type="ECO:0000256" key="6">
    <source>
        <dbReference type="ARBA" id="ARBA00022729"/>
    </source>
</evidence>
<dbReference type="InterPro" id="IPR000531">
    <property type="entry name" value="Beta-barrel_TonB"/>
</dbReference>
<evidence type="ECO:0000256" key="10">
    <source>
        <dbReference type="ARBA" id="ARBA00023136"/>
    </source>
</evidence>
<dbReference type="Pfam" id="PF07715">
    <property type="entry name" value="Plug"/>
    <property type="match status" value="1"/>
</dbReference>
<evidence type="ECO:0000256" key="14">
    <source>
        <dbReference type="SAM" id="SignalP"/>
    </source>
</evidence>
<keyword evidence="11 12" id="KW-0998">Cell outer membrane</keyword>
<evidence type="ECO:0000256" key="5">
    <source>
        <dbReference type="ARBA" id="ARBA00022692"/>
    </source>
</evidence>
<evidence type="ECO:0000259" key="15">
    <source>
        <dbReference type="Pfam" id="PF00593"/>
    </source>
</evidence>
<keyword evidence="3 12" id="KW-1134">Transmembrane beta strand</keyword>
<keyword evidence="2 12" id="KW-0813">Transport</keyword>